<evidence type="ECO:0000313" key="2">
    <source>
        <dbReference type="Proteomes" id="UP001153678"/>
    </source>
</evidence>
<dbReference type="EMBL" id="CAMKVN010023659">
    <property type="protein sequence ID" value="CAI2200199.1"/>
    <property type="molecule type" value="Genomic_DNA"/>
</dbReference>
<dbReference type="Proteomes" id="UP001153678">
    <property type="component" value="Unassembled WGS sequence"/>
</dbReference>
<organism evidence="1 2">
    <name type="scientific">Funneliformis geosporum</name>
    <dbReference type="NCBI Taxonomy" id="1117311"/>
    <lineage>
        <taxon>Eukaryota</taxon>
        <taxon>Fungi</taxon>
        <taxon>Fungi incertae sedis</taxon>
        <taxon>Mucoromycota</taxon>
        <taxon>Glomeromycotina</taxon>
        <taxon>Glomeromycetes</taxon>
        <taxon>Glomerales</taxon>
        <taxon>Glomeraceae</taxon>
        <taxon>Funneliformis</taxon>
    </lineage>
</organism>
<gene>
    <name evidence="1" type="ORF">FWILDA_LOCUS19451</name>
</gene>
<dbReference type="AlphaFoldDB" id="A0A9W4TC96"/>
<keyword evidence="2" id="KW-1185">Reference proteome</keyword>
<feature type="non-terminal residue" evidence="1">
    <location>
        <position position="92"/>
    </location>
</feature>
<reference evidence="1" key="1">
    <citation type="submission" date="2022-08" db="EMBL/GenBank/DDBJ databases">
        <authorList>
            <person name="Kallberg Y."/>
            <person name="Tangrot J."/>
            <person name="Rosling A."/>
        </authorList>
    </citation>
    <scope>NUCLEOTIDE SEQUENCE</scope>
    <source>
        <strain evidence="1">Wild A</strain>
    </source>
</reference>
<accession>A0A9W4TC96</accession>
<evidence type="ECO:0000313" key="1">
    <source>
        <dbReference type="EMBL" id="CAI2200199.1"/>
    </source>
</evidence>
<feature type="non-terminal residue" evidence="1">
    <location>
        <position position="1"/>
    </location>
</feature>
<proteinExistence type="predicted"/>
<comment type="caution">
    <text evidence="1">The sequence shown here is derived from an EMBL/GenBank/DDBJ whole genome shotgun (WGS) entry which is preliminary data.</text>
</comment>
<protein>
    <submittedName>
        <fullName evidence="1">2579_t:CDS:1</fullName>
    </submittedName>
</protein>
<sequence>ATTFLSGSTYMNLSLMYSMIFKLQIIFSNEDLLTIKVVDLIMETTILDDENDEYKKEWIIQLIQNELKNNSTNNNIIPLNDNLNKEYNIQNI</sequence>
<name>A0A9W4TC96_9GLOM</name>